<dbReference type="Pfam" id="PF03104">
    <property type="entry name" value="DNA_pol_B_exo1"/>
    <property type="match status" value="1"/>
</dbReference>
<dbReference type="Pfam" id="PF22912">
    <property type="entry name" value="zf-DPOE"/>
    <property type="match status" value="1"/>
</dbReference>
<dbReference type="InterPro" id="IPR012337">
    <property type="entry name" value="RNaseH-like_sf"/>
</dbReference>
<dbReference type="InterPro" id="IPR029703">
    <property type="entry name" value="POL2"/>
</dbReference>
<evidence type="ECO:0000256" key="16">
    <source>
        <dbReference type="RuleBase" id="RU365029"/>
    </source>
</evidence>
<dbReference type="Pfam" id="PF08490">
    <property type="entry name" value="DUF1744"/>
    <property type="match status" value="2"/>
</dbReference>
<evidence type="ECO:0000256" key="6">
    <source>
        <dbReference type="ARBA" id="ARBA00022705"/>
    </source>
</evidence>
<evidence type="ECO:0000256" key="12">
    <source>
        <dbReference type="ARBA" id="ARBA00023014"/>
    </source>
</evidence>
<comment type="cofactor">
    <cofactor evidence="16">
        <name>[4Fe-4S] cluster</name>
        <dbReference type="ChEBI" id="CHEBI:49883"/>
    </cofactor>
</comment>
<keyword evidence="13 16" id="KW-0238">DNA-binding</keyword>
<dbReference type="Pfam" id="PF23250">
    <property type="entry name" value="zf_DPOE_2"/>
    <property type="match status" value="1"/>
</dbReference>
<dbReference type="InterPro" id="IPR006172">
    <property type="entry name" value="DNA-dir_DNA_pol_B"/>
</dbReference>
<keyword evidence="3 16" id="KW-0004">4Fe-4S</keyword>
<evidence type="ECO:0000256" key="9">
    <source>
        <dbReference type="ARBA" id="ARBA00022833"/>
    </source>
</evidence>
<keyword evidence="9 16" id="KW-0862">Zinc</keyword>
<dbReference type="GO" id="GO:0045004">
    <property type="term" value="P:DNA replication proofreading"/>
    <property type="evidence" value="ECO:0007669"/>
    <property type="project" value="TreeGrafter"/>
</dbReference>
<organism evidence="18 19">
    <name type="scientific">Ambispora leptoticha</name>
    <dbReference type="NCBI Taxonomy" id="144679"/>
    <lineage>
        <taxon>Eukaryota</taxon>
        <taxon>Fungi</taxon>
        <taxon>Fungi incertae sedis</taxon>
        <taxon>Mucoromycota</taxon>
        <taxon>Glomeromycotina</taxon>
        <taxon>Glomeromycetes</taxon>
        <taxon>Archaeosporales</taxon>
        <taxon>Ambisporaceae</taxon>
        <taxon>Ambispora</taxon>
    </lineage>
</organism>
<keyword evidence="8 16" id="KW-0863">Zinc-finger</keyword>
<keyword evidence="19" id="KW-1185">Reference proteome</keyword>
<keyword evidence="11 16" id="KW-0408">Iron</keyword>
<evidence type="ECO:0000313" key="18">
    <source>
        <dbReference type="EMBL" id="CAG8450499.1"/>
    </source>
</evidence>
<dbReference type="SMART" id="SM01159">
    <property type="entry name" value="DUF1744"/>
    <property type="match status" value="1"/>
</dbReference>
<dbReference type="GO" id="GO:0008270">
    <property type="term" value="F:zinc ion binding"/>
    <property type="evidence" value="ECO:0007669"/>
    <property type="project" value="UniProtKB-KW"/>
</dbReference>
<evidence type="ECO:0000256" key="2">
    <source>
        <dbReference type="ARBA" id="ARBA00005755"/>
    </source>
</evidence>
<comment type="function">
    <text evidence="16">DNA polymerase II participates in chromosomal DNA replication.</text>
</comment>
<dbReference type="Gene3D" id="3.30.420.10">
    <property type="entry name" value="Ribonuclease H-like superfamily/Ribonuclease H"/>
    <property type="match status" value="2"/>
</dbReference>
<dbReference type="InterPro" id="IPR055191">
    <property type="entry name" value="POL2_thumb"/>
</dbReference>
<dbReference type="GO" id="GO:0008310">
    <property type="term" value="F:single-stranded DNA 3'-5' DNA exonuclease activity"/>
    <property type="evidence" value="ECO:0007669"/>
    <property type="project" value="TreeGrafter"/>
</dbReference>
<dbReference type="SUPFAM" id="SSF53098">
    <property type="entry name" value="Ribonuclease H-like"/>
    <property type="match status" value="1"/>
</dbReference>
<evidence type="ECO:0000256" key="11">
    <source>
        <dbReference type="ARBA" id="ARBA00023004"/>
    </source>
</evidence>
<dbReference type="Gene3D" id="3.30.342.10">
    <property type="entry name" value="DNA Polymerase, chain B, domain 1"/>
    <property type="match status" value="1"/>
</dbReference>
<sequence length="2037" mass="236675">MQKEIEERLKLSSYGEGSPRKGWLYNMGPTHVTDQKKRVSLSGLDLYFLQEDLTPFKSTIMYNPYFYVGCKDGTHDKVREYLTGRFKEIYRIEEETRKQDLQKPNHLLNPSVKYLKLLFHNEKDLMEVRKYILPAVKENKKLAASNSNLDHNKKNNTKIDEYEKISYMNDIREYDVPYYHRVAIDKGIRVGRWYTVRAKPSHQGPQISLTLQEDMLENPEVVVLAFDIETYKDPLKFPDSSKDPIMMISYMIDGDGYLITNREIIAEDIENFEYVSKPEFAAKFHIFNEVNEEIGFTKVEAGNDSYYHSRHCLHMDCFNWVQRDSYLPAGSQGLKAVTKVKLGYDPLELDPEDMVPAAFERPQELAQYSVSDAVATYYLYMEHIHSFIFSLCNLIPLNPDDVLRKGSGTLCELLLMAEAYRANILFPNKHADELEKWDNEKLLDSETYVGGHVEALEAGVFRSDIPIEFKIDHDAIQKLIENLDDVLKFGLDSEKRDEDLISDIINYTQVREQIIGALRNLQEKSLHETNLIMTPAIYHFDVGAMYPNIILTNRLQPDAIRAKTKNNLCSHKISGVSCDRPMNWTWRGEVFSLNKDEVEHCRSLLKSKTYENVKYTDLSAEKQNEITKKSSGKFSELSPYKQAELIKKSDVKYFDLSIEKQVELLKKRVQEYGRAVGRTVKTTILEDREVIVCQRENPFYIDTVRNFRDERYKYKRLLKDWKKKLEIAKRSDEFKIAKNRVVLYDSLQIAHKCILNSFYGYVMRKGSRWYSMEMAGVVCLTGAKIIQMAKQWVETIGRPLELDTDGIWCMLPSTFPQQITFTLTSNKSITLSYPCVVLNYLVRRDFTNHQYCYMNSNSGKYEMRSENSILFEPDGPYRAMILPASEKADKKLKKRYAVFNDAGKLVELKGFEVKRRGELKLIKIFQESIFPLYLKGKSLEQSYEAVVKVANNWLDLLENKGDGMNVAELIELICEGKNMSRTLEDYGNAKSTQITTAKRLKEFLGAEMVQEKGLACKFIIGAKPSGLDVSQRAIPIAIFSADLPVKQYFLRKWLNDPSIQNVDIRDIVDWGYYSERLKRVIQKQISIPAAMQGLQNPIPRVPPPKWLIDQEYEKSSNQLRVDDMFVKLAKDSVGKENKVSLSSRSDNSNNMEIIDAVDEMEIDEIDNVIESSFRKRKSLIDINKNSKRTKAQNDIIQLDEDENENDFGLDSSRPNDIIIFQIIPTNIPGELRVFAFARNQLYPITLTVPRILYVNSRIPELADNIKDMCDQITKVRRTLPGSRVLNHLFELFIKEKDFEKNLGILKRDNSLEGVYESKTPLTQRAINKLGFLCTANANGQSLLNTRCNLMDLKVSKSKNSSIPLDKLSYLYIIHIVTEYGVMWALFHSKREEMQFFILNEHSNQIITDLTIEHAYEKIWKDVTEEKKVILEYKPSLTVIKRNYSDYDDVSKDISHELRQLHGPTLVIIQSKKNRPLGREKITQFPTIFMHPPKLIKKQLNPLDWQRKVVEAICHNYFEVGSWLSHRIDIAKYTNIPVCNLPKDWQLYAMDVQFSRNLQNNGQLLWWSTSGEPDYGGHEFDKNSYIMDIYSATEFNNPGYYKTICLDMKVHDLLFNAILMYEKISMPEMPDSLKSLRITVQNWYFDALTQGKESLDKEMKSHFHRWLSSTEANMYDPRLNGAVKRLMTNVLWELYNQLGKVIFIDFGRIIIDTTKSKSTTQEISEHFNNIKSDIARTDRLQTLKLQPIKLWTQLLWEDASNYGGLCMSEGKKKELQMSWNMASYLPKDLVGPFENTIRFFIIKTSEFLMKKNFNLDNGLEDDKTSDMYKDIFIETINKIKQILSAIKCQEIKGIIYKFPELPGSTYRRNNVALEFLKYIFRVFKLDPELEELADDEKQNLMKIIEISAFSDIAKFTNPAGSLKIPISCHECGFTRDVDLCREDYSGCICKKPYNKDIFEENLVAWAERRIMALQLVDLRCVHCRRPTKDLQDNCYCGNAYKMEQDRNVLIEQLHILAEISKLNNMILLNEIVGRTLRS</sequence>
<dbReference type="FunFam" id="1.10.132.60:FF:000003">
    <property type="entry name" value="DNA polymerase epsilon catalytic subunit"/>
    <property type="match status" value="1"/>
</dbReference>
<dbReference type="Proteomes" id="UP000789508">
    <property type="component" value="Unassembled WGS sequence"/>
</dbReference>
<keyword evidence="10 16" id="KW-0239">DNA-directed DNA polymerase</keyword>
<protein>
    <recommendedName>
        <fullName evidence="16">DNA polymerase epsilon catalytic subunit</fullName>
        <ecNumber evidence="16">2.7.7.7</ecNumber>
    </recommendedName>
</protein>
<evidence type="ECO:0000256" key="8">
    <source>
        <dbReference type="ARBA" id="ARBA00022771"/>
    </source>
</evidence>
<comment type="caution">
    <text evidence="18">The sequence shown here is derived from an EMBL/GenBank/DDBJ whole genome shotgun (WGS) entry which is preliminary data.</text>
</comment>
<accession>A0A9N8YUN1</accession>
<comment type="subcellular location">
    <subcellularLocation>
        <location evidence="1 16">Nucleus</location>
    </subcellularLocation>
</comment>
<proteinExistence type="inferred from homology"/>
<dbReference type="GO" id="GO:0006287">
    <property type="term" value="P:base-excision repair, gap-filling"/>
    <property type="evidence" value="ECO:0007669"/>
    <property type="project" value="TreeGrafter"/>
</dbReference>
<dbReference type="GO" id="GO:0006272">
    <property type="term" value="P:leading strand elongation"/>
    <property type="evidence" value="ECO:0007669"/>
    <property type="project" value="TreeGrafter"/>
</dbReference>
<keyword evidence="4 16" id="KW-0808">Transferase</keyword>
<evidence type="ECO:0000256" key="15">
    <source>
        <dbReference type="ARBA" id="ARBA00049244"/>
    </source>
</evidence>
<evidence type="ECO:0000256" key="10">
    <source>
        <dbReference type="ARBA" id="ARBA00022932"/>
    </source>
</evidence>
<dbReference type="OrthoDB" id="10060449at2759"/>
<reference evidence="18" key="1">
    <citation type="submission" date="2021-06" db="EMBL/GenBank/DDBJ databases">
        <authorList>
            <person name="Kallberg Y."/>
            <person name="Tangrot J."/>
            <person name="Rosling A."/>
        </authorList>
    </citation>
    <scope>NUCLEOTIDE SEQUENCE</scope>
    <source>
        <strain evidence="18">FL130A</strain>
    </source>
</reference>
<dbReference type="GO" id="GO:0008622">
    <property type="term" value="C:epsilon DNA polymerase complex"/>
    <property type="evidence" value="ECO:0007669"/>
    <property type="project" value="InterPro"/>
</dbReference>
<evidence type="ECO:0000313" key="19">
    <source>
        <dbReference type="Proteomes" id="UP000789508"/>
    </source>
</evidence>
<evidence type="ECO:0000256" key="13">
    <source>
        <dbReference type="ARBA" id="ARBA00023125"/>
    </source>
</evidence>
<keyword evidence="6 16" id="KW-0235">DNA replication</keyword>
<dbReference type="GO" id="GO:0003887">
    <property type="term" value="F:DNA-directed DNA polymerase activity"/>
    <property type="evidence" value="ECO:0007669"/>
    <property type="project" value="UniProtKB-KW"/>
</dbReference>
<dbReference type="InterPro" id="IPR023211">
    <property type="entry name" value="DNA_pol_palm_dom_sf"/>
</dbReference>
<evidence type="ECO:0000256" key="1">
    <source>
        <dbReference type="ARBA" id="ARBA00004123"/>
    </source>
</evidence>
<dbReference type="PANTHER" id="PTHR10670">
    <property type="entry name" value="DNA POLYMERASE EPSILON CATALYTIC SUBUNIT A"/>
    <property type="match status" value="1"/>
</dbReference>
<dbReference type="GO" id="GO:0003677">
    <property type="term" value="F:DNA binding"/>
    <property type="evidence" value="ECO:0007669"/>
    <property type="project" value="UniProtKB-KW"/>
</dbReference>
<dbReference type="GO" id="GO:0000166">
    <property type="term" value="F:nucleotide binding"/>
    <property type="evidence" value="ECO:0007669"/>
    <property type="project" value="InterPro"/>
</dbReference>
<dbReference type="InterPro" id="IPR054475">
    <property type="entry name" value="Znf-DPOE"/>
</dbReference>
<dbReference type="Gene3D" id="1.10.132.60">
    <property type="entry name" value="DNA polymerase family B, C-terminal domain"/>
    <property type="match status" value="1"/>
</dbReference>
<dbReference type="EC" id="2.7.7.7" evidence="16"/>
<keyword evidence="14 16" id="KW-0539">Nucleus</keyword>
<evidence type="ECO:0000259" key="17">
    <source>
        <dbReference type="SMART" id="SM01159"/>
    </source>
</evidence>
<keyword evidence="12 16" id="KW-0411">Iron-sulfur</keyword>
<dbReference type="InterPro" id="IPR042087">
    <property type="entry name" value="DNA_pol_B_thumb"/>
</dbReference>
<dbReference type="InterPro" id="IPR013697">
    <property type="entry name" value="DNA_pol_e_suA_C"/>
</dbReference>
<dbReference type="Pfam" id="PF00136">
    <property type="entry name" value="DNA_pol_B"/>
    <property type="match status" value="1"/>
</dbReference>
<keyword evidence="7 16" id="KW-0479">Metal-binding</keyword>
<feature type="domain" description="DNA polymerase epsilon catalytic subunit A C-terminal" evidence="17">
    <location>
        <begin position="1410"/>
        <end position="1764"/>
    </location>
</feature>
<evidence type="ECO:0000256" key="4">
    <source>
        <dbReference type="ARBA" id="ARBA00022679"/>
    </source>
</evidence>
<evidence type="ECO:0000256" key="3">
    <source>
        <dbReference type="ARBA" id="ARBA00022485"/>
    </source>
</evidence>
<dbReference type="FunFam" id="3.30.420.10:FF:000217">
    <property type="entry name" value="DNA polymerase epsilon catalytic subunit"/>
    <property type="match status" value="1"/>
</dbReference>
<evidence type="ECO:0000256" key="7">
    <source>
        <dbReference type="ARBA" id="ARBA00022723"/>
    </source>
</evidence>
<dbReference type="InterPro" id="IPR043502">
    <property type="entry name" value="DNA/RNA_pol_sf"/>
</dbReference>
<dbReference type="Pfam" id="PF22634">
    <property type="entry name" value="POL2_thumb"/>
    <property type="match status" value="1"/>
</dbReference>
<comment type="catalytic activity">
    <reaction evidence="15 16">
        <text>DNA(n) + a 2'-deoxyribonucleoside 5'-triphosphate = DNA(n+1) + diphosphate</text>
        <dbReference type="Rhea" id="RHEA:22508"/>
        <dbReference type="Rhea" id="RHEA-COMP:17339"/>
        <dbReference type="Rhea" id="RHEA-COMP:17340"/>
        <dbReference type="ChEBI" id="CHEBI:33019"/>
        <dbReference type="ChEBI" id="CHEBI:61560"/>
        <dbReference type="ChEBI" id="CHEBI:173112"/>
        <dbReference type="EC" id="2.7.7.7"/>
    </reaction>
</comment>
<dbReference type="Gene3D" id="3.90.1600.10">
    <property type="entry name" value="Palm domain of DNA polymerase"/>
    <property type="match status" value="1"/>
</dbReference>
<gene>
    <name evidence="18" type="ORF">ALEPTO_LOCUS977</name>
</gene>
<dbReference type="SUPFAM" id="SSF56672">
    <property type="entry name" value="DNA/RNA polymerases"/>
    <property type="match status" value="1"/>
</dbReference>
<dbReference type="FunFam" id="3.90.1600.10:FF:000006">
    <property type="entry name" value="DNA polymerase epsilon catalytic subunit"/>
    <property type="match status" value="1"/>
</dbReference>
<evidence type="ECO:0000256" key="5">
    <source>
        <dbReference type="ARBA" id="ARBA00022695"/>
    </source>
</evidence>
<dbReference type="InterPro" id="IPR006133">
    <property type="entry name" value="DNA-dir_DNA_pol_B_exonuc"/>
</dbReference>
<dbReference type="EMBL" id="CAJVPS010000091">
    <property type="protein sequence ID" value="CAG8450499.1"/>
    <property type="molecule type" value="Genomic_DNA"/>
</dbReference>
<name>A0A9N8YUN1_9GLOM</name>
<dbReference type="GO" id="GO:0000278">
    <property type="term" value="P:mitotic cell cycle"/>
    <property type="evidence" value="ECO:0007669"/>
    <property type="project" value="TreeGrafter"/>
</dbReference>
<dbReference type="PANTHER" id="PTHR10670:SF0">
    <property type="entry name" value="DNA POLYMERASE EPSILON CATALYTIC SUBUNIT A"/>
    <property type="match status" value="1"/>
</dbReference>
<evidence type="ECO:0000256" key="14">
    <source>
        <dbReference type="ARBA" id="ARBA00023242"/>
    </source>
</evidence>
<dbReference type="InterPro" id="IPR036397">
    <property type="entry name" value="RNaseH_sf"/>
</dbReference>
<keyword evidence="5 16" id="KW-0548">Nucleotidyltransferase</keyword>
<dbReference type="InterPro" id="IPR006134">
    <property type="entry name" value="DNA-dir_DNA_pol_B_multi_dom"/>
</dbReference>
<dbReference type="GO" id="GO:0051539">
    <property type="term" value="F:4 iron, 4 sulfur cluster binding"/>
    <property type="evidence" value="ECO:0007669"/>
    <property type="project" value="UniProtKB-KW"/>
</dbReference>
<comment type="similarity">
    <text evidence="2 16">Belongs to the DNA polymerase type-B family.</text>
</comment>
<dbReference type="GO" id="GO:0006297">
    <property type="term" value="P:nucleotide-excision repair, DNA gap filling"/>
    <property type="evidence" value="ECO:0007669"/>
    <property type="project" value="TreeGrafter"/>
</dbReference>
<dbReference type="SMART" id="SM00486">
    <property type="entry name" value="POLBc"/>
    <property type="match status" value="1"/>
</dbReference>